<gene>
    <name evidence="1" type="ORF">LCGC14_0619830</name>
</gene>
<protein>
    <submittedName>
        <fullName evidence="1">Uncharacterized protein</fullName>
    </submittedName>
</protein>
<sequence length="198" mass="23076">MPHQISGSAKAQVPTYKIKGEKLTKALVVEEIKIIEVPKTYIVPVIKTKVEEQVKYKTKVEEQVKYKTVEKPTVKYGVVEEQTTKFKVTEKETIKFVVKEVSVERPIPVDKPYERPRIVEKEYVIASIKDMENVRSLMDLVPKLVVELGELRKKMNELRDVKLVEKVIEVPRLQWITTPVERIVWKDVERNRPSADTH</sequence>
<comment type="caution">
    <text evidence="1">The sequence shown here is derived from an EMBL/GenBank/DDBJ whole genome shotgun (WGS) entry which is preliminary data.</text>
</comment>
<organism evidence="1">
    <name type="scientific">marine sediment metagenome</name>
    <dbReference type="NCBI Taxonomy" id="412755"/>
    <lineage>
        <taxon>unclassified sequences</taxon>
        <taxon>metagenomes</taxon>
        <taxon>ecological metagenomes</taxon>
    </lineage>
</organism>
<dbReference type="EMBL" id="LAZR01001051">
    <property type="protein sequence ID" value="KKN51696.1"/>
    <property type="molecule type" value="Genomic_DNA"/>
</dbReference>
<name>A0A0F9TRF9_9ZZZZ</name>
<reference evidence="1" key="1">
    <citation type="journal article" date="2015" name="Nature">
        <title>Complex archaea that bridge the gap between prokaryotes and eukaryotes.</title>
        <authorList>
            <person name="Spang A."/>
            <person name="Saw J.H."/>
            <person name="Jorgensen S.L."/>
            <person name="Zaremba-Niedzwiedzka K."/>
            <person name="Martijn J."/>
            <person name="Lind A.E."/>
            <person name="van Eijk R."/>
            <person name="Schleper C."/>
            <person name="Guy L."/>
            <person name="Ettema T.J."/>
        </authorList>
    </citation>
    <scope>NUCLEOTIDE SEQUENCE</scope>
</reference>
<accession>A0A0F9TRF9</accession>
<proteinExistence type="predicted"/>
<evidence type="ECO:0000313" key="1">
    <source>
        <dbReference type="EMBL" id="KKN51696.1"/>
    </source>
</evidence>
<dbReference type="AlphaFoldDB" id="A0A0F9TRF9"/>